<feature type="transmembrane region" description="Helical" evidence="2">
    <location>
        <begin position="43"/>
        <end position="61"/>
    </location>
</feature>
<dbReference type="EMBL" id="CAFBQP010000007">
    <property type="protein sequence ID" value="CAB5054296.1"/>
    <property type="molecule type" value="Genomic_DNA"/>
</dbReference>
<keyword evidence="1" id="KW-0175">Coiled coil</keyword>
<feature type="transmembrane region" description="Helical" evidence="2">
    <location>
        <begin position="129"/>
        <end position="149"/>
    </location>
</feature>
<reference evidence="3" key="1">
    <citation type="submission" date="2020-05" db="EMBL/GenBank/DDBJ databases">
        <authorList>
            <person name="Chiriac C."/>
            <person name="Salcher M."/>
            <person name="Ghai R."/>
            <person name="Kavagutti S V."/>
        </authorList>
    </citation>
    <scope>NUCLEOTIDE SEQUENCE</scope>
</reference>
<sequence>MSANTENPLPSTPDRTPLGVAALALAAGAAVGTHGLAPTGTTVLDVAVVVVAVAGWVWLASLAPLRMLVIGTAVSTGLAGSAWAFCVGVAAVTLGLLWWRSGDGTQLQRAVIAAALAQVLAQLRSLGTFGISSAVGLALALAVAVVAWGRQPDDQRRRSKHIVLAIGGLGLACVIGFGVTAATAGSRLLNGGREARAALRLVDQGELDAALDGFANASRLLNSAEDSLGAWWGVPARAVPLVAQQRRSVRRLAQEAAAATEQIAAILERTDYDALDVVGGRINLEAIRALDAPLRDLDSAMGDLAERTDGARSDWLFPPINGLIKSLSQDIAKRRTQLVDVREAVVRAPDMLGANGVRRYFVALTTPAEARGLGGLMGNWAEITIDNGRLELTGFGRHGDLLAAAPRTPRLTRTPGEFLARYGPYLLDDPETRTVGPGVWTNLTVSPFFPWVAETIADLYPQSGGSELDGVFVMDVFAVAQLMRITGSVSIPGIGVEITPDNALQYLLRDQYLVENLGDRVDLLETLARTTIDRSLAGALPSPPKLAALMSPMARQHRLAAWARRPEEQAVLRNANMTKELSFDESTNVVGYSLYNGNGNKIDAYLEGSVSYGVETDRRSADLAGTLTLALRNTAPAQGLPNYVIGNLVGLPLGTNRLLVTLYSSAPIVSVMSPDAEVSWNPGNERGLYTATVTIEIASGATVVLTMEVAGTGAGGPPRRLLVDAPPTAQPLPLTVTHNGKPLTPTPILESGTFGFDL</sequence>
<feature type="transmembrane region" description="Helical" evidence="2">
    <location>
        <begin position="161"/>
        <end position="184"/>
    </location>
</feature>
<proteinExistence type="predicted"/>
<feature type="coiled-coil region" evidence="1">
    <location>
        <begin position="242"/>
        <end position="269"/>
    </location>
</feature>
<evidence type="ECO:0000256" key="2">
    <source>
        <dbReference type="SAM" id="Phobius"/>
    </source>
</evidence>
<name>A0A6J6UL48_9ZZZZ</name>
<keyword evidence="2" id="KW-1133">Transmembrane helix</keyword>
<accession>A0A6J6UL48</accession>
<dbReference type="Pfam" id="PF13196">
    <property type="entry name" value="DUF4012"/>
    <property type="match status" value="1"/>
</dbReference>
<evidence type="ECO:0000313" key="3">
    <source>
        <dbReference type="EMBL" id="CAB4760276.1"/>
    </source>
</evidence>
<dbReference type="AlphaFoldDB" id="A0A6J6UL48"/>
<protein>
    <submittedName>
        <fullName evidence="3">Unannotated protein</fullName>
    </submittedName>
</protein>
<organism evidence="3">
    <name type="scientific">freshwater metagenome</name>
    <dbReference type="NCBI Taxonomy" id="449393"/>
    <lineage>
        <taxon>unclassified sequences</taxon>
        <taxon>metagenomes</taxon>
        <taxon>ecological metagenomes</taxon>
    </lineage>
</organism>
<dbReference type="InterPro" id="IPR025101">
    <property type="entry name" value="DUF4012"/>
</dbReference>
<evidence type="ECO:0000313" key="4">
    <source>
        <dbReference type="EMBL" id="CAB5054296.1"/>
    </source>
</evidence>
<dbReference type="EMBL" id="CAEZYY010000022">
    <property type="protein sequence ID" value="CAB4760276.1"/>
    <property type="molecule type" value="Genomic_DNA"/>
</dbReference>
<feature type="transmembrane region" description="Helical" evidence="2">
    <location>
        <begin position="18"/>
        <end position="36"/>
    </location>
</feature>
<keyword evidence="2" id="KW-0812">Transmembrane</keyword>
<feature type="transmembrane region" description="Helical" evidence="2">
    <location>
        <begin position="81"/>
        <end position="99"/>
    </location>
</feature>
<evidence type="ECO:0000256" key="1">
    <source>
        <dbReference type="SAM" id="Coils"/>
    </source>
</evidence>
<gene>
    <name evidence="3" type="ORF">UFOPK2806_01603</name>
    <name evidence="4" type="ORF">UFOPK4306_00299</name>
</gene>
<keyword evidence="2" id="KW-0472">Membrane</keyword>